<protein>
    <submittedName>
        <fullName evidence="2">Uncharacterized protein LOC136091127</fullName>
    </submittedName>
</protein>
<organism evidence="1 2">
    <name type="scientific">Hydra vulgaris</name>
    <name type="common">Hydra</name>
    <name type="synonym">Hydra attenuata</name>
    <dbReference type="NCBI Taxonomy" id="6087"/>
    <lineage>
        <taxon>Eukaryota</taxon>
        <taxon>Metazoa</taxon>
        <taxon>Cnidaria</taxon>
        <taxon>Hydrozoa</taxon>
        <taxon>Hydroidolina</taxon>
        <taxon>Anthoathecata</taxon>
        <taxon>Aplanulata</taxon>
        <taxon>Hydridae</taxon>
        <taxon>Hydra</taxon>
    </lineage>
</organism>
<reference evidence="2" key="1">
    <citation type="submission" date="2025-08" db="UniProtKB">
        <authorList>
            <consortium name="RefSeq"/>
        </authorList>
    </citation>
    <scope>IDENTIFICATION</scope>
</reference>
<dbReference type="PANTHER" id="PTHR33332">
    <property type="entry name" value="REVERSE TRANSCRIPTASE DOMAIN-CONTAINING PROTEIN"/>
    <property type="match status" value="1"/>
</dbReference>
<dbReference type="Proteomes" id="UP001652625">
    <property type="component" value="Chromosome 14"/>
</dbReference>
<gene>
    <name evidence="2" type="primary">LOC136091127</name>
</gene>
<evidence type="ECO:0000313" key="2">
    <source>
        <dbReference type="RefSeq" id="XP_065674184.1"/>
    </source>
</evidence>
<sequence length="110" mass="12677">MQMQLQYLKKGDTNEPSNYRPVSLTSIPLSNDYVTKCLADKNVVDVIYLDFLKAFDTISHTLLILKLKAYRIIVDLLDWIKNFLANRKQRLVSGEHISDWAYVTSDVPQG</sequence>
<accession>A0ABM4DI72</accession>
<evidence type="ECO:0000313" key="1">
    <source>
        <dbReference type="Proteomes" id="UP001652625"/>
    </source>
</evidence>
<dbReference type="GeneID" id="136091127"/>
<keyword evidence="1" id="KW-1185">Reference proteome</keyword>
<proteinExistence type="predicted"/>
<name>A0ABM4DI72_HYDVU</name>
<dbReference type="RefSeq" id="XP_065674184.1">
    <property type="nucleotide sequence ID" value="XM_065818112.1"/>
</dbReference>